<proteinExistence type="predicted"/>
<feature type="compositionally biased region" description="Polar residues" evidence="1">
    <location>
        <begin position="30"/>
        <end position="42"/>
    </location>
</feature>
<feature type="compositionally biased region" description="Acidic residues" evidence="1">
    <location>
        <begin position="55"/>
        <end position="70"/>
    </location>
</feature>
<evidence type="ECO:0000313" key="3">
    <source>
        <dbReference type="Proteomes" id="UP000226420"/>
    </source>
</evidence>
<dbReference type="AlphaFoldDB" id="A0AAJ4W8U4"/>
<reference evidence="2 3" key="1">
    <citation type="submission" date="2016-10" db="EMBL/GenBank/DDBJ databases">
        <authorList>
            <person name="Varghese N."/>
            <person name="Submissions S."/>
        </authorList>
    </citation>
    <scope>NUCLEOTIDE SEQUENCE [LARGE SCALE GENOMIC DNA]</scope>
    <source>
        <strain evidence="2 3">DSM 5563</strain>
    </source>
</reference>
<gene>
    <name evidence="2" type="ORF">SAMN02745723_102162</name>
</gene>
<comment type="caution">
    <text evidence="2">The sequence shown here is derived from an EMBL/GenBank/DDBJ whole genome shotgun (WGS) entry which is preliminary data.</text>
</comment>
<dbReference type="EMBL" id="FOLW01000002">
    <property type="protein sequence ID" value="SFC35639.1"/>
    <property type="molecule type" value="Genomic_DNA"/>
</dbReference>
<dbReference type="Proteomes" id="UP000226420">
    <property type="component" value="Unassembled WGS sequence"/>
</dbReference>
<accession>A0AAJ4W8U4</accession>
<feature type="region of interest" description="Disordered" evidence="1">
    <location>
        <begin position="26"/>
        <end position="77"/>
    </location>
</feature>
<sequence>MKIRHNLFTIALLSLIITGCHGFKTESNKQTESAPTKTSQSTAEKEPPQDQEPAAVDDQEVDEDIDESAEEVTTPNAALFTEDDAQWTITALETIQSKTARLFLTKPDSEDEVVLRYSDITVFGKDDQRILCGHLRPENSRMDNGKYFPFILEKGTSLNISARESKSAIFERKWQTNCTLKNGRAAPLSPDNTGILFNPE</sequence>
<dbReference type="RefSeq" id="WP_136655852.1">
    <property type="nucleotide sequence ID" value="NZ_FOLW01000002.1"/>
</dbReference>
<evidence type="ECO:0008006" key="4">
    <source>
        <dbReference type="Google" id="ProtNLM"/>
    </source>
</evidence>
<evidence type="ECO:0000256" key="1">
    <source>
        <dbReference type="SAM" id="MobiDB-lite"/>
    </source>
</evidence>
<dbReference type="PROSITE" id="PS51257">
    <property type="entry name" value="PROKAR_LIPOPROTEIN"/>
    <property type="match status" value="1"/>
</dbReference>
<evidence type="ECO:0000313" key="2">
    <source>
        <dbReference type="EMBL" id="SFC35639.1"/>
    </source>
</evidence>
<organism evidence="2 3">
    <name type="scientific">Pragia fontium DSM 5563 = ATCC 49100</name>
    <dbReference type="NCBI Taxonomy" id="1122977"/>
    <lineage>
        <taxon>Bacteria</taxon>
        <taxon>Pseudomonadati</taxon>
        <taxon>Pseudomonadota</taxon>
        <taxon>Gammaproteobacteria</taxon>
        <taxon>Enterobacterales</taxon>
        <taxon>Budviciaceae</taxon>
        <taxon>Pragia</taxon>
    </lineage>
</organism>
<name>A0AAJ4W8U4_9GAMM</name>
<protein>
    <recommendedName>
        <fullName evidence="4">Lipoprotein</fullName>
    </recommendedName>
</protein>